<feature type="signal peptide" evidence="2">
    <location>
        <begin position="1"/>
        <end position="16"/>
    </location>
</feature>
<name>A0ABU5K7V8_9ACTN</name>
<dbReference type="EMBL" id="JAXQPW010000001">
    <property type="protein sequence ID" value="MDZ5660961.1"/>
    <property type="molecule type" value="Genomic_DNA"/>
</dbReference>
<reference evidence="3 4" key="1">
    <citation type="submission" date="2023-11" db="EMBL/GenBank/DDBJ databases">
        <title>Novel species in genus Nocardioides.</title>
        <authorList>
            <person name="Zhou H."/>
        </authorList>
    </citation>
    <scope>NUCLEOTIDE SEQUENCE [LARGE SCALE GENOMIC DNA]</scope>
    <source>
        <strain evidence="3 4">S-58</strain>
    </source>
</reference>
<evidence type="ECO:0000256" key="2">
    <source>
        <dbReference type="SAM" id="SignalP"/>
    </source>
</evidence>
<keyword evidence="2" id="KW-0732">Signal</keyword>
<feature type="compositionally biased region" description="Basic and acidic residues" evidence="1">
    <location>
        <begin position="153"/>
        <end position="172"/>
    </location>
</feature>
<dbReference type="InterPro" id="IPR024079">
    <property type="entry name" value="MetalloPept_cat_dom_sf"/>
</dbReference>
<accession>A0ABU5K7V8</accession>
<dbReference type="SUPFAM" id="SSF55486">
    <property type="entry name" value="Metalloproteases ('zincins'), catalytic domain"/>
    <property type="match status" value="1"/>
</dbReference>
<gene>
    <name evidence="3" type="ORF">SFC79_04225</name>
</gene>
<feature type="chain" id="PRO_5047101964" evidence="2">
    <location>
        <begin position="17"/>
        <end position="595"/>
    </location>
</feature>
<evidence type="ECO:0000313" key="3">
    <source>
        <dbReference type="EMBL" id="MDZ5660961.1"/>
    </source>
</evidence>
<dbReference type="Gene3D" id="3.40.390.10">
    <property type="entry name" value="Collagenase (Catalytic Domain)"/>
    <property type="match status" value="1"/>
</dbReference>
<dbReference type="Proteomes" id="UP001291999">
    <property type="component" value="Unassembled WGS sequence"/>
</dbReference>
<dbReference type="Gene3D" id="2.60.40.2700">
    <property type="match status" value="2"/>
</dbReference>
<dbReference type="RefSeq" id="WP_322423342.1">
    <property type="nucleotide sequence ID" value="NZ_JAXQPW010000001.1"/>
</dbReference>
<protein>
    <submittedName>
        <fullName evidence="3">M12 family metallo-peptidase</fullName>
    </submittedName>
</protein>
<comment type="caution">
    <text evidence="3">The sequence shown here is derived from an EMBL/GenBank/DDBJ whole genome shotgun (WGS) entry which is preliminary data.</text>
</comment>
<sequence length="595" mass="61767">MVGIAGLCTIALAATAAPLPTAVASPAERDRPVELLEAASATTTAGGSGERSRAVELDPAALAGTRAGDRLTLDLFDDTSVTAEIGERTTVDGITSWTGTLVGTTGTFSAVEAGGVFHVSLASAEDGSFEVSSTRDGGYAAVEIAPTTAAGDDAVRPQDQHGHEHAGSERRGRVQPAAAADDPSVIDVAIVYPASLPATVGAPAMQAQFALGITQTNQALAASGVSTTVRLVGTRQVAAAQLSTLTANYYALGTAGDGVFDEAQALREETHADLVSLWLGGTYPSGTTCGLGSLGGTNPQYDPDRAAWTVVWADRCATGNLTFAHELGHNLSADHDAAASAPPNGSKPYARGYVDAAGAFTTVMAYANSCPTCTRIGYFSNPAVLYNARPTGTPAANNAQAIAEQISAVANYRQSQIYPGAVSIAGQARWKGKAAASTTPWAPAVTLGYQWFLDGSPVAGATEGTFRLTRKDIGSTLTLRVTGSAPYYPAVIADTGPVVVGKALFTTKRPKLRGLPRAGRVLSASVKGWKPKPSKKSVKVRYQWLKNGKKIKGAKKSTYRVRAKDRGKKISVKVTVKAKGYEKAKRSSKKVKIRR</sequence>
<evidence type="ECO:0000313" key="4">
    <source>
        <dbReference type="Proteomes" id="UP001291999"/>
    </source>
</evidence>
<dbReference type="Pfam" id="PF13688">
    <property type="entry name" value="Reprolysin_5"/>
    <property type="match status" value="1"/>
</dbReference>
<evidence type="ECO:0000256" key="1">
    <source>
        <dbReference type="SAM" id="MobiDB-lite"/>
    </source>
</evidence>
<keyword evidence="4" id="KW-1185">Reference proteome</keyword>
<organism evidence="3 4">
    <name type="scientific">Nocardioides renjunii</name>
    <dbReference type="NCBI Taxonomy" id="3095075"/>
    <lineage>
        <taxon>Bacteria</taxon>
        <taxon>Bacillati</taxon>
        <taxon>Actinomycetota</taxon>
        <taxon>Actinomycetes</taxon>
        <taxon>Propionibacteriales</taxon>
        <taxon>Nocardioidaceae</taxon>
        <taxon>Nocardioides</taxon>
    </lineage>
</organism>
<proteinExistence type="predicted"/>
<feature type="region of interest" description="Disordered" evidence="1">
    <location>
        <begin position="149"/>
        <end position="178"/>
    </location>
</feature>